<dbReference type="Gene3D" id="1.10.150.320">
    <property type="entry name" value="Photosystem II 12 kDa extrinsic protein"/>
    <property type="match status" value="1"/>
</dbReference>
<dbReference type="EMBL" id="JACOFT010000002">
    <property type="protein sequence ID" value="MBC3810721.1"/>
    <property type="molecule type" value="Genomic_DNA"/>
</dbReference>
<accession>A0ABR6XEC0</accession>
<evidence type="ECO:0000256" key="1">
    <source>
        <dbReference type="SAM" id="SignalP"/>
    </source>
</evidence>
<evidence type="ECO:0000313" key="3">
    <source>
        <dbReference type="Proteomes" id="UP000637632"/>
    </source>
</evidence>
<keyword evidence="1" id="KW-0732">Signal</keyword>
<dbReference type="Proteomes" id="UP000637632">
    <property type="component" value="Unassembled WGS sequence"/>
</dbReference>
<feature type="chain" id="PRO_5045284101" evidence="1">
    <location>
        <begin position="37"/>
        <end position="124"/>
    </location>
</feature>
<feature type="signal peptide" evidence="1">
    <location>
        <begin position="1"/>
        <end position="36"/>
    </location>
</feature>
<organism evidence="2 3">
    <name type="scientific">Undibacterium aquatile</name>
    <dbReference type="NCBI Taxonomy" id="1537398"/>
    <lineage>
        <taxon>Bacteria</taxon>
        <taxon>Pseudomonadati</taxon>
        <taxon>Pseudomonadota</taxon>
        <taxon>Betaproteobacteria</taxon>
        <taxon>Burkholderiales</taxon>
        <taxon>Oxalobacteraceae</taxon>
        <taxon>Undibacterium</taxon>
    </lineage>
</organism>
<gene>
    <name evidence="2" type="ORF">H8K26_04640</name>
</gene>
<sequence>MALVIQPGMGVNMKNTLKKLLICAGFTLLATGAVHAKDEVKKAPAPAAASASASAKTELLDINNASKEELATLPKIGDVRSDAIIKGRPYKGKDELLTKKILTKDVYNGIKDLIIAKQKPAEKK</sequence>
<dbReference type="SUPFAM" id="SSF81585">
    <property type="entry name" value="PsbU/PolX domain-like"/>
    <property type="match status" value="1"/>
</dbReference>
<reference evidence="2 3" key="1">
    <citation type="submission" date="2020-08" db="EMBL/GenBank/DDBJ databases">
        <title>Novel species isolated from subtropical streams in China.</title>
        <authorList>
            <person name="Lu H."/>
        </authorList>
    </citation>
    <scope>NUCLEOTIDE SEQUENCE [LARGE SCALE GENOMIC DNA]</scope>
    <source>
        <strain evidence="2 3">CCTCC AB 2015119</strain>
    </source>
</reference>
<evidence type="ECO:0000313" key="2">
    <source>
        <dbReference type="EMBL" id="MBC3810721.1"/>
    </source>
</evidence>
<dbReference type="Pfam" id="PF12836">
    <property type="entry name" value="HHH_3"/>
    <property type="match status" value="1"/>
</dbReference>
<proteinExistence type="predicted"/>
<protein>
    <submittedName>
        <fullName evidence="2">Helix-hairpin-helix domain-containing protein</fullName>
    </submittedName>
</protein>
<comment type="caution">
    <text evidence="2">The sequence shown here is derived from an EMBL/GenBank/DDBJ whole genome shotgun (WGS) entry which is preliminary data.</text>
</comment>
<keyword evidence="3" id="KW-1185">Reference proteome</keyword>
<name>A0ABR6XEC0_9BURK</name>